<keyword evidence="5" id="KW-1185">Reference proteome</keyword>
<dbReference type="EMBL" id="QPII01000006">
    <property type="protein sequence ID" value="RCV89495.1"/>
    <property type="molecule type" value="Genomic_DNA"/>
</dbReference>
<feature type="region of interest" description="Disordered" evidence="2">
    <location>
        <begin position="81"/>
        <end position="102"/>
    </location>
</feature>
<dbReference type="AlphaFoldDB" id="A0A368TXK7"/>
<dbReference type="InterPro" id="IPR029756">
    <property type="entry name" value="MTH1187/YkoF-like"/>
</dbReference>
<comment type="similarity">
    <text evidence="1">Belongs to the UPF0045 family.</text>
</comment>
<dbReference type="Pfam" id="PF01910">
    <property type="entry name" value="Thiamine_BP"/>
    <property type="match status" value="1"/>
</dbReference>
<dbReference type="InterPro" id="IPR002767">
    <property type="entry name" value="Thiamine_BP"/>
</dbReference>
<evidence type="ECO:0000313" key="4">
    <source>
        <dbReference type="EMBL" id="RCV89495.1"/>
    </source>
</evidence>
<evidence type="ECO:0000256" key="1">
    <source>
        <dbReference type="ARBA" id="ARBA00010272"/>
    </source>
</evidence>
<evidence type="ECO:0000313" key="5">
    <source>
        <dbReference type="Proteomes" id="UP000252405"/>
    </source>
</evidence>
<protein>
    <submittedName>
        <fullName evidence="4">Thiamine-binding protein</fullName>
    </submittedName>
</protein>
<dbReference type="RefSeq" id="WP_114478972.1">
    <property type="nucleotide sequence ID" value="NZ_QPII01000006.1"/>
</dbReference>
<gene>
    <name evidence="4" type="ORF">DU505_10705</name>
</gene>
<dbReference type="NCBIfam" id="TIGR00106">
    <property type="entry name" value="MTH1187 family thiamine-binding protein"/>
    <property type="match status" value="1"/>
</dbReference>
<comment type="caution">
    <text evidence="4">The sequence shown here is derived from an EMBL/GenBank/DDBJ whole genome shotgun (WGS) entry which is preliminary data.</text>
</comment>
<reference evidence="4 5" key="1">
    <citation type="submission" date="2018-07" db="EMBL/GenBank/DDBJ databases">
        <title>Halomonas montanilacus sp. nov., isolated from Lake Pengyan on Tibetan Plateau.</title>
        <authorList>
            <person name="Lu H."/>
            <person name="Xing P."/>
            <person name="Wu Q."/>
        </authorList>
    </citation>
    <scope>NUCLEOTIDE SEQUENCE [LARGE SCALE GENOMIC DNA]</scope>
    <source>
        <strain evidence="4 5">PYC7W</strain>
    </source>
</reference>
<dbReference type="PANTHER" id="PTHR33777">
    <property type="entry name" value="UPF0045 PROTEIN ECM15"/>
    <property type="match status" value="1"/>
</dbReference>
<accession>A0A368TXK7</accession>
<dbReference type="GO" id="GO:0005829">
    <property type="term" value="C:cytosol"/>
    <property type="evidence" value="ECO:0007669"/>
    <property type="project" value="TreeGrafter"/>
</dbReference>
<proteinExistence type="inferred from homology"/>
<feature type="domain" description="Thiamine-binding protein" evidence="3">
    <location>
        <begin position="6"/>
        <end position="95"/>
    </location>
</feature>
<dbReference type="PANTHER" id="PTHR33777:SF1">
    <property type="entry name" value="UPF0045 PROTEIN ECM15"/>
    <property type="match status" value="1"/>
</dbReference>
<organism evidence="4 5">
    <name type="scientific">Billgrantia montanilacus</name>
    <dbReference type="NCBI Taxonomy" id="2282305"/>
    <lineage>
        <taxon>Bacteria</taxon>
        <taxon>Pseudomonadati</taxon>
        <taxon>Pseudomonadota</taxon>
        <taxon>Gammaproteobacteria</taxon>
        <taxon>Oceanospirillales</taxon>
        <taxon>Halomonadaceae</taxon>
        <taxon>Billgrantia</taxon>
    </lineage>
</organism>
<name>A0A368TXK7_9GAMM</name>
<dbReference type="Proteomes" id="UP000252405">
    <property type="component" value="Unassembled WGS sequence"/>
</dbReference>
<dbReference type="SUPFAM" id="SSF89957">
    <property type="entry name" value="MTH1187/YkoF-like"/>
    <property type="match status" value="1"/>
</dbReference>
<dbReference type="Gene3D" id="3.30.70.930">
    <property type="match status" value="1"/>
</dbReference>
<evidence type="ECO:0000259" key="3">
    <source>
        <dbReference type="Pfam" id="PF01910"/>
    </source>
</evidence>
<dbReference type="OrthoDB" id="9793516at2"/>
<sequence length="102" mass="11160">MHVIIDLCVVPLGVGVSVSPQIAACQRVIQASGLKHQMHAYGTNIEGPWDEVMAVVKRCHEVVHEMGAPRITTTIKLGTRTDREQRMGDKVTSVEEKLGGKE</sequence>
<dbReference type="InterPro" id="IPR051614">
    <property type="entry name" value="UPF0045_domain"/>
</dbReference>
<evidence type="ECO:0000256" key="2">
    <source>
        <dbReference type="SAM" id="MobiDB-lite"/>
    </source>
</evidence>